<organism evidence="1">
    <name type="scientific">bioreactor metagenome</name>
    <dbReference type="NCBI Taxonomy" id="1076179"/>
    <lineage>
        <taxon>unclassified sequences</taxon>
        <taxon>metagenomes</taxon>
        <taxon>ecological metagenomes</taxon>
    </lineage>
</organism>
<dbReference type="EMBL" id="VSSQ01074847">
    <property type="protein sequence ID" value="MPN25610.1"/>
    <property type="molecule type" value="Genomic_DNA"/>
</dbReference>
<dbReference type="AlphaFoldDB" id="A0A645GHH8"/>
<comment type="caution">
    <text evidence="1">The sequence shown here is derived from an EMBL/GenBank/DDBJ whole genome shotgun (WGS) entry which is preliminary data.</text>
</comment>
<evidence type="ECO:0000313" key="1">
    <source>
        <dbReference type="EMBL" id="MPN25610.1"/>
    </source>
</evidence>
<gene>
    <name evidence="1" type="ORF">SDC9_173022</name>
</gene>
<reference evidence="1" key="1">
    <citation type="submission" date="2019-08" db="EMBL/GenBank/DDBJ databases">
        <authorList>
            <person name="Kucharzyk K."/>
            <person name="Murdoch R.W."/>
            <person name="Higgins S."/>
            <person name="Loffler F."/>
        </authorList>
    </citation>
    <scope>NUCLEOTIDE SEQUENCE</scope>
</reference>
<protein>
    <submittedName>
        <fullName evidence="1">Uncharacterized protein</fullName>
    </submittedName>
</protein>
<accession>A0A645GHH8</accession>
<name>A0A645GHH8_9ZZZZ</name>
<proteinExistence type="predicted"/>
<sequence length="83" mass="9125">MIAAGIIVAHHQPANLPPLHQQVNELFRSQSRHLFGKGYAQNTLSAKRAEQLVALPNARKQLNAAAQHLQRMIGKRIDARGGV</sequence>